<dbReference type="SUPFAM" id="SSF55811">
    <property type="entry name" value="Nudix"/>
    <property type="match status" value="1"/>
</dbReference>
<keyword evidence="6 10" id="KW-0378">Hydrolase</keyword>
<evidence type="ECO:0000256" key="6">
    <source>
        <dbReference type="ARBA" id="ARBA00022801"/>
    </source>
</evidence>
<comment type="similarity">
    <text evidence="3">Belongs to the Nudix hydrolase family. NudC subfamily.</text>
</comment>
<evidence type="ECO:0000256" key="1">
    <source>
        <dbReference type="ARBA" id="ARBA00001946"/>
    </source>
</evidence>
<sequence length="123" mass="13648">MYSCVAGFVEAGESLEEAARREVREETGIVLGPVTYHSSQPWPFPNCLMIGCIGQALSENIHLDDMELDDAKWFTREEVLSGLENPVEITMKDTVVSSQLRLPPRTAIANRIITAWAKPSSNN</sequence>
<keyword evidence="5" id="KW-0479">Metal-binding</keyword>
<dbReference type="CDD" id="cd03429">
    <property type="entry name" value="NUDIX_NADH_pyrophosphatase_Nudt13"/>
    <property type="match status" value="1"/>
</dbReference>
<name>A0ABR2WG94_9FUNG</name>
<dbReference type="PROSITE" id="PS51462">
    <property type="entry name" value="NUDIX"/>
    <property type="match status" value="1"/>
</dbReference>
<accession>A0ABR2WG94</accession>
<comment type="catalytic activity">
    <reaction evidence="9">
        <text>a 5'-end NAD(+)-phospho-ribonucleoside in mRNA + H2O = a 5'-end phospho-adenosine-phospho-ribonucleoside in mRNA + beta-nicotinamide D-ribonucleotide + 2 H(+)</text>
        <dbReference type="Rhea" id="RHEA:60876"/>
        <dbReference type="Rhea" id="RHEA-COMP:15698"/>
        <dbReference type="Rhea" id="RHEA-COMP:15719"/>
        <dbReference type="ChEBI" id="CHEBI:14649"/>
        <dbReference type="ChEBI" id="CHEBI:15377"/>
        <dbReference type="ChEBI" id="CHEBI:15378"/>
        <dbReference type="ChEBI" id="CHEBI:144029"/>
        <dbReference type="ChEBI" id="CHEBI:144051"/>
    </reaction>
    <physiologicalReaction direction="left-to-right" evidence="9">
        <dbReference type="Rhea" id="RHEA:60877"/>
    </physiologicalReaction>
</comment>
<dbReference type="PANTHER" id="PTHR42904">
    <property type="entry name" value="NUDIX HYDROLASE, NUDC SUBFAMILY"/>
    <property type="match status" value="1"/>
</dbReference>
<dbReference type="InterPro" id="IPR015797">
    <property type="entry name" value="NUDIX_hydrolase-like_dom_sf"/>
</dbReference>
<evidence type="ECO:0000256" key="4">
    <source>
        <dbReference type="ARBA" id="ARBA00012381"/>
    </source>
</evidence>
<gene>
    <name evidence="12" type="primary">NPY1_4</name>
    <name evidence="12" type="ORF">K7432_015310</name>
</gene>
<dbReference type="EMBL" id="JASJQH010002038">
    <property type="protein sequence ID" value="KAK9760551.1"/>
    <property type="molecule type" value="Genomic_DNA"/>
</dbReference>
<evidence type="ECO:0000256" key="7">
    <source>
        <dbReference type="ARBA" id="ARBA00022842"/>
    </source>
</evidence>
<keyword evidence="13" id="KW-1185">Reference proteome</keyword>
<organism evidence="12 13">
    <name type="scientific">Basidiobolus ranarum</name>
    <dbReference type="NCBI Taxonomy" id="34480"/>
    <lineage>
        <taxon>Eukaryota</taxon>
        <taxon>Fungi</taxon>
        <taxon>Fungi incertae sedis</taxon>
        <taxon>Zoopagomycota</taxon>
        <taxon>Entomophthoromycotina</taxon>
        <taxon>Basidiobolomycetes</taxon>
        <taxon>Basidiobolales</taxon>
        <taxon>Basidiobolaceae</taxon>
        <taxon>Basidiobolus</taxon>
    </lineage>
</organism>
<dbReference type="Proteomes" id="UP001479436">
    <property type="component" value="Unassembled WGS sequence"/>
</dbReference>
<comment type="cofactor">
    <cofactor evidence="1">
        <name>Mg(2+)</name>
        <dbReference type="ChEBI" id="CHEBI:18420"/>
    </cofactor>
</comment>
<dbReference type="PROSITE" id="PS00893">
    <property type="entry name" value="NUDIX_BOX"/>
    <property type="match status" value="1"/>
</dbReference>
<comment type="caution">
    <text evidence="12">The sequence shown here is derived from an EMBL/GenBank/DDBJ whole genome shotgun (WGS) entry which is preliminary data.</text>
</comment>
<comment type="cofactor">
    <cofactor evidence="2">
        <name>Zn(2+)</name>
        <dbReference type="ChEBI" id="CHEBI:29105"/>
    </cofactor>
</comment>
<reference evidence="12 13" key="1">
    <citation type="submission" date="2023-04" db="EMBL/GenBank/DDBJ databases">
        <title>Genome of Basidiobolus ranarum AG-B5.</title>
        <authorList>
            <person name="Stajich J.E."/>
            <person name="Carter-House D."/>
            <person name="Gryganskyi A."/>
        </authorList>
    </citation>
    <scope>NUCLEOTIDE SEQUENCE [LARGE SCALE GENOMIC DNA]</scope>
    <source>
        <strain evidence="12 13">AG-B5</strain>
    </source>
</reference>
<dbReference type="InterPro" id="IPR000086">
    <property type="entry name" value="NUDIX_hydrolase_dom"/>
</dbReference>
<evidence type="ECO:0000256" key="10">
    <source>
        <dbReference type="RuleBase" id="RU003476"/>
    </source>
</evidence>
<evidence type="ECO:0000256" key="3">
    <source>
        <dbReference type="ARBA" id="ARBA00009595"/>
    </source>
</evidence>
<dbReference type="PRINTS" id="PR00502">
    <property type="entry name" value="NUDIXFAMILY"/>
</dbReference>
<dbReference type="InterPro" id="IPR049734">
    <property type="entry name" value="NudC-like_C"/>
</dbReference>
<dbReference type="InterPro" id="IPR020084">
    <property type="entry name" value="NUDIX_hydrolase_CS"/>
</dbReference>
<proteinExistence type="inferred from homology"/>
<keyword evidence="7" id="KW-0460">Magnesium</keyword>
<dbReference type="EC" id="3.6.1.22" evidence="4"/>
<dbReference type="Gene3D" id="3.90.79.10">
    <property type="entry name" value="Nucleoside Triphosphate Pyrophosphohydrolase"/>
    <property type="match status" value="1"/>
</dbReference>
<evidence type="ECO:0000256" key="5">
    <source>
        <dbReference type="ARBA" id="ARBA00022723"/>
    </source>
</evidence>
<dbReference type="GO" id="GO:0016787">
    <property type="term" value="F:hydrolase activity"/>
    <property type="evidence" value="ECO:0007669"/>
    <property type="project" value="UniProtKB-KW"/>
</dbReference>
<evidence type="ECO:0000259" key="11">
    <source>
        <dbReference type="PROSITE" id="PS51462"/>
    </source>
</evidence>
<evidence type="ECO:0000256" key="9">
    <source>
        <dbReference type="ARBA" id="ARBA00023679"/>
    </source>
</evidence>
<evidence type="ECO:0000313" key="12">
    <source>
        <dbReference type="EMBL" id="KAK9760551.1"/>
    </source>
</evidence>
<dbReference type="Pfam" id="PF00293">
    <property type="entry name" value="NUDIX"/>
    <property type="match status" value="1"/>
</dbReference>
<dbReference type="InterPro" id="IPR020476">
    <property type="entry name" value="Nudix_hydrolase"/>
</dbReference>
<dbReference type="PANTHER" id="PTHR42904:SF6">
    <property type="entry name" value="NAD-CAPPED RNA HYDROLASE NUDT12"/>
    <property type="match status" value="1"/>
</dbReference>
<evidence type="ECO:0000313" key="13">
    <source>
        <dbReference type="Proteomes" id="UP001479436"/>
    </source>
</evidence>
<evidence type="ECO:0000256" key="2">
    <source>
        <dbReference type="ARBA" id="ARBA00001947"/>
    </source>
</evidence>
<dbReference type="InterPro" id="IPR050241">
    <property type="entry name" value="NAD-cap_RNA_hydrolase_NudC"/>
</dbReference>
<keyword evidence="8" id="KW-0520">NAD</keyword>
<evidence type="ECO:0000256" key="8">
    <source>
        <dbReference type="ARBA" id="ARBA00023027"/>
    </source>
</evidence>
<feature type="domain" description="Nudix hydrolase" evidence="11">
    <location>
        <begin position="1"/>
        <end position="102"/>
    </location>
</feature>
<protein>
    <recommendedName>
        <fullName evidence="4">NAD(+) diphosphatase</fullName>
        <ecNumber evidence="4">3.6.1.22</ecNumber>
    </recommendedName>
</protein>